<dbReference type="InterPro" id="IPR004155">
    <property type="entry name" value="PBS_lyase_HEAT"/>
</dbReference>
<dbReference type="RefSeq" id="WP_296940129.1">
    <property type="nucleotide sequence ID" value="NZ_LT599032.1"/>
</dbReference>
<dbReference type="InterPro" id="IPR016024">
    <property type="entry name" value="ARM-type_fold"/>
</dbReference>
<dbReference type="SMART" id="SM00567">
    <property type="entry name" value="EZ_HEAT"/>
    <property type="match status" value="2"/>
</dbReference>
<reference evidence="2" key="1">
    <citation type="submission" date="2016-04" db="EMBL/GenBank/DDBJ databases">
        <authorList>
            <person name="Evans L.H."/>
            <person name="Alamgir A."/>
            <person name="Owens N."/>
            <person name="Weber N.D."/>
            <person name="Virtaneva K."/>
            <person name="Barbian K."/>
            <person name="Babar A."/>
            <person name="Rosenke K."/>
        </authorList>
    </citation>
    <scope>NUCLEOTIDE SEQUENCE</scope>
    <source>
        <strain evidence="2">86-1</strain>
    </source>
</reference>
<evidence type="ECO:0008006" key="3">
    <source>
        <dbReference type="Google" id="ProtNLM"/>
    </source>
</evidence>
<evidence type="ECO:0000313" key="2">
    <source>
        <dbReference type="EMBL" id="SBV97166.1"/>
    </source>
</evidence>
<dbReference type="Pfam" id="PF13646">
    <property type="entry name" value="HEAT_2"/>
    <property type="match status" value="1"/>
</dbReference>
<sequence length="734" mass="84145">MKKTYLLLAISLLLSSIVCGQSIVKPSINTKTTFAIIIDSKSYAEAKKEVDEYKKIIENDGLGTYIISHTWTKPDEIREILIKLYNDKKAPLEGTVLVGDIPIAMLRDAQHLTSAFKMDQKRNWQQSSVPSDRFYDDFDLKFDYLKQDSIKPLYFYYSLRADSEQVLSSNIYSARIKPLENGKTDKYSQLRAYLQKVVDIRSSEKSNIIDNLTVARGHGYNSESRVAWSGEQLALKEQFPNLFAANNFVKFMEFDSYWPMKAYWLNEVQRPDLDVMLFHHHGSNDYQYINGYKEGSDVNTSKENIKLYLRSKISGAVKKGKDKEETIEYYMKSLDVPRSWCEEAFDPAILAQDSILNDSLDILVRDIYKITPNARFVMFDACYNGSFYEDEYIAGAYLFNSGKTIVTQGNTVNTIQDKWPDEFLGLLNSGIRIGLWGKYVHFLETHIIGDPTYHFAKNLNSNLNINEALTIHKNDIAYWKEALSEADADIQTIALRVLFDNDYRNISDLLKQTYFQSQDMVVRLEALQLLSRIDNDDFIEVLAAAMSDSYELTRRYAAEYIVKNGSEKLIPSLAKAILNDNTSKRINFKISSGLRMVNLEKLKAELELQAAGRPFYSRDMLDKTLKDIESAQKSKNSSLSLITNTEEKAKNRIFDITRFRNQPASDGIDTLLSIAADTANEKAIRSVTIEALGWFNYSYRKGYLIKKLNEILSTEKDSDLINETTKSINRLKSK</sequence>
<keyword evidence="1" id="KW-0732">Signal</keyword>
<feature type="signal peptide" evidence="1">
    <location>
        <begin position="1"/>
        <end position="20"/>
    </location>
</feature>
<dbReference type="AlphaFoldDB" id="A0A212JCK1"/>
<accession>A0A212JCK1</accession>
<feature type="chain" id="PRO_5013030168" description="HEAT repeat domain-containing protein" evidence="1">
    <location>
        <begin position="21"/>
        <end position="734"/>
    </location>
</feature>
<gene>
    <name evidence="2" type="ORF">KL86DYS1_11838</name>
</gene>
<protein>
    <recommendedName>
        <fullName evidence="3">HEAT repeat domain-containing protein</fullName>
    </recommendedName>
</protein>
<name>A0A212JCK1_9BACT</name>
<proteinExistence type="predicted"/>
<dbReference type="EMBL" id="FLUM01000001">
    <property type="protein sequence ID" value="SBV97166.1"/>
    <property type="molecule type" value="Genomic_DNA"/>
</dbReference>
<dbReference type="Gene3D" id="1.25.10.10">
    <property type="entry name" value="Leucine-rich Repeat Variant"/>
    <property type="match status" value="1"/>
</dbReference>
<dbReference type="SUPFAM" id="SSF48371">
    <property type="entry name" value="ARM repeat"/>
    <property type="match status" value="1"/>
</dbReference>
<evidence type="ECO:0000256" key="1">
    <source>
        <dbReference type="SAM" id="SignalP"/>
    </source>
</evidence>
<organism evidence="2">
    <name type="scientific">uncultured Dysgonomonas sp</name>
    <dbReference type="NCBI Taxonomy" id="206096"/>
    <lineage>
        <taxon>Bacteria</taxon>
        <taxon>Pseudomonadati</taxon>
        <taxon>Bacteroidota</taxon>
        <taxon>Bacteroidia</taxon>
        <taxon>Bacteroidales</taxon>
        <taxon>Dysgonomonadaceae</taxon>
        <taxon>Dysgonomonas</taxon>
        <taxon>environmental samples</taxon>
    </lineage>
</organism>
<dbReference type="InterPro" id="IPR011989">
    <property type="entry name" value="ARM-like"/>
</dbReference>